<dbReference type="Pfam" id="PF06951">
    <property type="entry name" value="PLA2G12"/>
    <property type="match status" value="1"/>
</dbReference>
<organism evidence="2 3">
    <name type="scientific">Hucho hucho</name>
    <name type="common">huchen</name>
    <dbReference type="NCBI Taxonomy" id="62062"/>
    <lineage>
        <taxon>Eukaryota</taxon>
        <taxon>Metazoa</taxon>
        <taxon>Chordata</taxon>
        <taxon>Craniata</taxon>
        <taxon>Vertebrata</taxon>
        <taxon>Euteleostomi</taxon>
        <taxon>Actinopterygii</taxon>
        <taxon>Neopterygii</taxon>
        <taxon>Teleostei</taxon>
        <taxon>Protacanthopterygii</taxon>
        <taxon>Salmoniformes</taxon>
        <taxon>Salmonidae</taxon>
        <taxon>Salmoninae</taxon>
        <taxon>Hucho</taxon>
    </lineage>
</organism>
<keyword evidence="1" id="KW-0732">Signal</keyword>
<dbReference type="GO" id="GO:0004623">
    <property type="term" value="F:phospholipase A2 activity"/>
    <property type="evidence" value="ECO:0007669"/>
    <property type="project" value="InterPro"/>
</dbReference>
<dbReference type="InterPro" id="IPR036444">
    <property type="entry name" value="PLipase_A2_dom_sf"/>
</dbReference>
<dbReference type="GO" id="GO:0005576">
    <property type="term" value="C:extracellular region"/>
    <property type="evidence" value="ECO:0007669"/>
    <property type="project" value="InterPro"/>
</dbReference>
<dbReference type="GO" id="GO:0016042">
    <property type="term" value="P:lipid catabolic process"/>
    <property type="evidence" value="ECO:0007669"/>
    <property type="project" value="InterPro"/>
</dbReference>
<evidence type="ECO:0000256" key="1">
    <source>
        <dbReference type="SAM" id="SignalP"/>
    </source>
</evidence>
<dbReference type="GO" id="GO:0005509">
    <property type="term" value="F:calcium ion binding"/>
    <property type="evidence" value="ECO:0007669"/>
    <property type="project" value="InterPro"/>
</dbReference>
<protein>
    <recommendedName>
        <fullName evidence="4">Phospholipase A2, group XIIB</fullName>
    </recommendedName>
</protein>
<reference evidence="2" key="3">
    <citation type="submission" date="2025-09" db="UniProtKB">
        <authorList>
            <consortium name="Ensembl"/>
        </authorList>
    </citation>
    <scope>IDENTIFICATION</scope>
</reference>
<dbReference type="GO" id="GO:0050482">
    <property type="term" value="P:arachidonate secretion"/>
    <property type="evidence" value="ECO:0007669"/>
    <property type="project" value="InterPro"/>
</dbReference>
<name>A0A4W5K7C3_9TELE</name>
<dbReference type="InterPro" id="IPR010711">
    <property type="entry name" value="PLA2G12"/>
</dbReference>
<dbReference type="GeneTree" id="ENSGT00390000008798"/>
<reference evidence="3" key="1">
    <citation type="submission" date="2018-06" db="EMBL/GenBank/DDBJ databases">
        <title>Genome assembly of Danube salmon.</title>
        <authorList>
            <person name="Macqueen D.J."/>
            <person name="Gundappa M.K."/>
        </authorList>
    </citation>
    <scope>NUCLEOTIDE SEQUENCE [LARGE SCALE GENOMIC DNA]</scope>
</reference>
<dbReference type="Proteomes" id="UP000314982">
    <property type="component" value="Unassembled WGS sequence"/>
</dbReference>
<dbReference type="Ensembl" id="ENSHHUT00000008154.1">
    <property type="protein sequence ID" value="ENSHHUP00000007916.1"/>
    <property type="gene ID" value="ENSHHUG00000004871.1"/>
</dbReference>
<feature type="chain" id="PRO_5021257949" description="Phospholipase A2, group XIIB" evidence="1">
    <location>
        <begin position="22"/>
        <end position="439"/>
    </location>
</feature>
<dbReference type="AlphaFoldDB" id="A0A4W5K7C3"/>
<reference evidence="2" key="2">
    <citation type="submission" date="2025-08" db="UniProtKB">
        <authorList>
            <consortium name="Ensembl"/>
        </authorList>
    </citation>
    <scope>IDENTIFICATION</scope>
</reference>
<proteinExistence type="predicted"/>
<keyword evidence="3" id="KW-1185">Reference proteome</keyword>
<evidence type="ECO:0000313" key="3">
    <source>
        <dbReference type="Proteomes" id="UP000314982"/>
    </source>
</evidence>
<feature type="signal peptide" evidence="1">
    <location>
        <begin position="1"/>
        <end position="21"/>
    </location>
</feature>
<evidence type="ECO:0008006" key="4">
    <source>
        <dbReference type="Google" id="ProtNLM"/>
    </source>
</evidence>
<dbReference type="PANTHER" id="PTHR12824">
    <property type="entry name" value="GROUP XII SECRETORY PHOSPHOLIPASE A2 FAMILY MEMBER"/>
    <property type="match status" value="1"/>
</dbReference>
<dbReference type="GO" id="GO:0006644">
    <property type="term" value="P:phospholipid metabolic process"/>
    <property type="evidence" value="ECO:0007669"/>
    <property type="project" value="InterPro"/>
</dbReference>
<accession>A0A4W5K7C3</accession>
<dbReference type="PANTHER" id="PTHR12824:SF2">
    <property type="entry name" value="GROUP XIIB SECRETORY PHOSPHOLIPASE A2-LIKE PROTEIN"/>
    <property type="match status" value="1"/>
</dbReference>
<dbReference type="GO" id="GO:0070328">
    <property type="term" value="P:triglyceride homeostasis"/>
    <property type="evidence" value="ECO:0007669"/>
    <property type="project" value="TreeGrafter"/>
</dbReference>
<evidence type="ECO:0000313" key="2">
    <source>
        <dbReference type="Ensembl" id="ENSHHUP00000007916.1"/>
    </source>
</evidence>
<sequence length="439" mass="46947">MLPRISAFLLLSLCLSCGMSASLVRDITPEEEVPAAETMFRDDTVAAAATELFADIRVEADTVVADSLVVDDTPAAVDIRVEADTVVADSLVVDDTPAAVDIRVEADTVVADSLVVDDTPAVEEPVEDIPVAEDLVADKPVADTVVAGAFVAKEPVADSPVADAPLVDVPVMADEVPDTEALVADMPAVEDPAYMDLETLVEEDLITEAMIKELSAQGEKEDLAKETEIQDNILKDLADQEALEKAMRPIEEAAEAEAPAEDPASPVVPVVEAQEEDSDWGLASIRESLQAANGYFDSLVELMGGRNGLCQYKCKYGKTPVHRHGYVTPEPNGCSSDLLGFQLDMGIPAMTQCCNQLDSCYDTCGSNKNRCDSKYRLCLHAICSDLKKSLGLVSKVKGEIATELYSVSLYRSAVLNLSRILPQRINSLSSCGFVCSPIT</sequence>
<dbReference type="STRING" id="62062.ENSHHUP00000007916"/>
<dbReference type="GO" id="GO:0042632">
    <property type="term" value="P:cholesterol homeostasis"/>
    <property type="evidence" value="ECO:0007669"/>
    <property type="project" value="TreeGrafter"/>
</dbReference>
<dbReference type="SUPFAM" id="SSF48619">
    <property type="entry name" value="Phospholipase A2, PLA2"/>
    <property type="match status" value="1"/>
</dbReference>